<dbReference type="PANTHER" id="PTHR42663">
    <property type="entry name" value="HYDROLASE C777.06C-RELATED-RELATED"/>
    <property type="match status" value="1"/>
</dbReference>
<evidence type="ECO:0000313" key="2">
    <source>
        <dbReference type="Proteomes" id="UP000236291"/>
    </source>
</evidence>
<reference evidence="1 2" key="1">
    <citation type="journal article" date="2014" name="Am. J. Bot.">
        <title>Genome assembly and annotation for red clover (Trifolium pratense; Fabaceae).</title>
        <authorList>
            <person name="Istvanek J."/>
            <person name="Jaros M."/>
            <person name="Krenek A."/>
            <person name="Repkova J."/>
        </authorList>
    </citation>
    <scope>NUCLEOTIDE SEQUENCE [LARGE SCALE GENOMIC DNA]</scope>
    <source>
        <strain evidence="2">cv. Tatra</strain>
        <tissue evidence="1">Young leaves</tissue>
    </source>
</reference>
<evidence type="ECO:0000313" key="1">
    <source>
        <dbReference type="EMBL" id="PNX86827.1"/>
    </source>
</evidence>
<keyword evidence="1" id="KW-0378">Hydrolase</keyword>
<proteinExistence type="predicted"/>
<feature type="non-terminal residue" evidence="1">
    <location>
        <position position="137"/>
    </location>
</feature>
<reference evidence="1 2" key="2">
    <citation type="journal article" date="2017" name="Front. Plant Sci.">
        <title>Gene Classification and Mining of Molecular Markers Useful in Red Clover (Trifolium pratense) Breeding.</title>
        <authorList>
            <person name="Istvanek J."/>
            <person name="Dluhosova J."/>
            <person name="Dluhos P."/>
            <person name="Patkova L."/>
            <person name="Nedelnik J."/>
            <person name="Repkova J."/>
        </authorList>
    </citation>
    <scope>NUCLEOTIDE SEQUENCE [LARGE SCALE GENOMIC DNA]</scope>
    <source>
        <strain evidence="2">cv. Tatra</strain>
        <tissue evidence="1">Young leaves</tissue>
    </source>
</reference>
<dbReference type="AlphaFoldDB" id="A0A2K3M7R0"/>
<dbReference type="Proteomes" id="UP000236291">
    <property type="component" value="Unassembled WGS sequence"/>
</dbReference>
<protein>
    <submittedName>
        <fullName evidence="1">Hydrolase-like protein</fullName>
    </submittedName>
</protein>
<dbReference type="STRING" id="57577.A0A2K3M7R0"/>
<gene>
    <name evidence="1" type="ORF">L195_g042909</name>
</gene>
<dbReference type="Gene3D" id="3.60.15.10">
    <property type="entry name" value="Ribonuclease Z/Hydroxyacylglutathione hydrolase-like"/>
    <property type="match status" value="1"/>
</dbReference>
<dbReference type="PANTHER" id="PTHR42663:SF3">
    <property type="entry name" value="OS09G0363800 PROTEIN"/>
    <property type="match status" value="1"/>
</dbReference>
<dbReference type="EMBL" id="ASHM01052246">
    <property type="protein sequence ID" value="PNX86827.1"/>
    <property type="molecule type" value="Genomic_DNA"/>
</dbReference>
<comment type="caution">
    <text evidence="1">The sequence shown here is derived from an EMBL/GenBank/DDBJ whole genome shotgun (WGS) entry which is preliminary data.</text>
</comment>
<accession>A0A2K3M7R0</accession>
<organism evidence="1 2">
    <name type="scientific">Trifolium pratense</name>
    <name type="common">Red clover</name>
    <dbReference type="NCBI Taxonomy" id="57577"/>
    <lineage>
        <taxon>Eukaryota</taxon>
        <taxon>Viridiplantae</taxon>
        <taxon>Streptophyta</taxon>
        <taxon>Embryophyta</taxon>
        <taxon>Tracheophyta</taxon>
        <taxon>Spermatophyta</taxon>
        <taxon>Magnoliopsida</taxon>
        <taxon>eudicotyledons</taxon>
        <taxon>Gunneridae</taxon>
        <taxon>Pentapetalae</taxon>
        <taxon>rosids</taxon>
        <taxon>fabids</taxon>
        <taxon>Fabales</taxon>
        <taxon>Fabaceae</taxon>
        <taxon>Papilionoideae</taxon>
        <taxon>50 kb inversion clade</taxon>
        <taxon>NPAAA clade</taxon>
        <taxon>Hologalegina</taxon>
        <taxon>IRL clade</taxon>
        <taxon>Trifolieae</taxon>
        <taxon>Trifolium</taxon>
    </lineage>
</organism>
<dbReference type="GO" id="GO:0016787">
    <property type="term" value="F:hydrolase activity"/>
    <property type="evidence" value="ECO:0007669"/>
    <property type="project" value="UniProtKB-KW"/>
</dbReference>
<sequence>MVVTSIRLLPSSLTSFVQHRSPYSWRSLRPSSISFPLSPIHSTTISSNGIIGDVDDQSQVIFIGTGTSEGIPRVSCLTNPSNQCPVCLKAANPSDKNRRLNTSILVRHSNSKGTHNILIDAGKFFYHSALRWFPEFG</sequence>
<name>A0A2K3M7R0_TRIPR</name>
<dbReference type="InterPro" id="IPR036866">
    <property type="entry name" value="RibonucZ/Hydroxyglut_hydro"/>
</dbReference>